<dbReference type="STRING" id="595537.Varpa_4723"/>
<keyword evidence="1" id="KW-1277">Toxin-antitoxin system</keyword>
<dbReference type="Proteomes" id="UP000008917">
    <property type="component" value="Chromosome"/>
</dbReference>
<dbReference type="InterPro" id="IPR007712">
    <property type="entry name" value="RelE/ParE_toxin"/>
</dbReference>
<dbReference type="HOGENOM" id="CLU_147162_4_0_4"/>
<evidence type="ECO:0000313" key="2">
    <source>
        <dbReference type="EMBL" id="ADU38885.1"/>
    </source>
</evidence>
<sequence length="107" mass="12421">MKVVFLRSAEVDLKDLRRYLIKNFGTDTWAASYDKIKQSVALIEAHPQAGRIPEELENLNAVQYRQVISGMNRIIYEVRLDNVYIHVLCDTRRDLKGLLMRRMVGAV</sequence>
<organism evidence="2 3">
    <name type="scientific">Variovorax paradoxus (strain EPS)</name>
    <dbReference type="NCBI Taxonomy" id="595537"/>
    <lineage>
        <taxon>Bacteria</taxon>
        <taxon>Pseudomonadati</taxon>
        <taxon>Pseudomonadota</taxon>
        <taxon>Betaproteobacteria</taxon>
        <taxon>Burkholderiales</taxon>
        <taxon>Comamonadaceae</taxon>
        <taxon>Variovorax</taxon>
    </lineage>
</organism>
<dbReference type="Gene3D" id="3.30.2310.20">
    <property type="entry name" value="RelE-like"/>
    <property type="match status" value="1"/>
</dbReference>
<dbReference type="OrthoDB" id="9798046at2"/>
<dbReference type="eggNOG" id="COG3668">
    <property type="taxonomic scope" value="Bacteria"/>
</dbReference>
<reference evidence="2 3" key="2">
    <citation type="journal article" date="2013" name="Genome Announc.">
        <title>Genome of the Root-Associated Plant Growth-Promoting Bacterium Variovorax paradoxus Strain EPS.</title>
        <authorList>
            <person name="Han J.I."/>
            <person name="Spain J.C."/>
            <person name="Leadbetter J.R."/>
            <person name="Ovchinnikova G."/>
            <person name="Goodwin L.A."/>
            <person name="Han C.S."/>
            <person name="Woyke T."/>
            <person name="Davenport K.W."/>
            <person name="Orwin P.M."/>
        </authorList>
    </citation>
    <scope>NUCLEOTIDE SEQUENCE [LARGE SCALE GENOMIC DNA]</scope>
    <source>
        <strain evidence="2 3">EPS</strain>
    </source>
</reference>
<gene>
    <name evidence="2" type="ordered locus">Varpa_4723</name>
</gene>
<name>E6UYI2_VARPE</name>
<dbReference type="Pfam" id="PF05016">
    <property type="entry name" value="ParE_toxin"/>
    <property type="match status" value="1"/>
</dbReference>
<dbReference type="EMBL" id="CP002417">
    <property type="protein sequence ID" value="ADU38885.1"/>
    <property type="molecule type" value="Genomic_DNA"/>
</dbReference>
<accession>E6UYI2</accession>
<evidence type="ECO:0000256" key="1">
    <source>
        <dbReference type="ARBA" id="ARBA00022649"/>
    </source>
</evidence>
<protein>
    <submittedName>
        <fullName evidence="2">Plasmid stabilization system</fullName>
    </submittedName>
</protein>
<dbReference type="InterPro" id="IPR035093">
    <property type="entry name" value="RelE/ParE_toxin_dom_sf"/>
</dbReference>
<reference evidence="3" key="1">
    <citation type="submission" date="2010-12" db="EMBL/GenBank/DDBJ databases">
        <title>Complete sequence of Variovorax paradoxus EPS.</title>
        <authorList>
            <consortium name="US DOE Joint Genome Institute"/>
            <person name="Lucas S."/>
            <person name="Copeland A."/>
            <person name="Lapidus A."/>
            <person name="Cheng J.-F."/>
            <person name="Goodwin L."/>
            <person name="Pitluck S."/>
            <person name="Teshima H."/>
            <person name="Detter J.C."/>
            <person name="Han C."/>
            <person name="Tapia R."/>
            <person name="Land M."/>
            <person name="Hauser L."/>
            <person name="Kyrpides N."/>
            <person name="Ivanova N."/>
            <person name="Ovchinnikova G."/>
            <person name="Orwin P."/>
            <person name="Han J.-I.G."/>
            <person name="Woyke T."/>
        </authorList>
    </citation>
    <scope>NUCLEOTIDE SEQUENCE [LARGE SCALE GENOMIC DNA]</scope>
    <source>
        <strain evidence="3">EPS</strain>
    </source>
</reference>
<dbReference type="KEGG" id="vpe:Varpa_4723"/>
<dbReference type="RefSeq" id="WP_013543094.1">
    <property type="nucleotide sequence ID" value="NC_014931.1"/>
</dbReference>
<proteinExistence type="predicted"/>
<dbReference type="AlphaFoldDB" id="E6UYI2"/>
<evidence type="ECO:0000313" key="3">
    <source>
        <dbReference type="Proteomes" id="UP000008917"/>
    </source>
</evidence>